<name>A0ABT3CTV7_9BACT</name>
<dbReference type="EMBL" id="JAOYOD010000001">
    <property type="protein sequence ID" value="MCV9387140.1"/>
    <property type="molecule type" value="Genomic_DNA"/>
</dbReference>
<dbReference type="RefSeq" id="WP_264137967.1">
    <property type="nucleotide sequence ID" value="NZ_JAOYOD010000001.1"/>
</dbReference>
<proteinExistence type="predicted"/>
<reference evidence="2 3" key="1">
    <citation type="submission" date="2022-10" db="EMBL/GenBank/DDBJ databases">
        <title>Comparative genomics and taxonomic characterization of three novel marine species of genus Reichenbachiella exhibiting antioxidant and polysaccharide degradation activities.</title>
        <authorList>
            <person name="Muhammad N."/>
            <person name="Lee Y.-J."/>
            <person name="Ko J."/>
            <person name="Kim S.-G."/>
        </authorList>
    </citation>
    <scope>NUCLEOTIDE SEQUENCE [LARGE SCALE GENOMIC DNA]</scope>
    <source>
        <strain evidence="2 3">ABR2-5</strain>
    </source>
</reference>
<feature type="transmembrane region" description="Helical" evidence="1">
    <location>
        <begin position="80"/>
        <end position="101"/>
    </location>
</feature>
<sequence length="105" mass="12099">MTSHKVHSWSIVLSLLLSLIGIIFIIIGQYKLGLAYQYADGKTQALYGVKVFLMGSQWLWFGLFALIFSVISMIRKEKRIHILISLILALIEIILPFSNLWKFWA</sequence>
<gene>
    <name evidence="2" type="ORF">N7U62_10730</name>
</gene>
<evidence type="ECO:0000256" key="1">
    <source>
        <dbReference type="SAM" id="Phobius"/>
    </source>
</evidence>
<protein>
    <submittedName>
        <fullName evidence="2">Uncharacterized protein</fullName>
    </submittedName>
</protein>
<accession>A0ABT3CTV7</accession>
<dbReference type="Proteomes" id="UP001300692">
    <property type="component" value="Unassembled WGS sequence"/>
</dbReference>
<evidence type="ECO:0000313" key="2">
    <source>
        <dbReference type="EMBL" id="MCV9387140.1"/>
    </source>
</evidence>
<keyword evidence="1" id="KW-0812">Transmembrane</keyword>
<feature type="transmembrane region" description="Helical" evidence="1">
    <location>
        <begin position="6"/>
        <end position="30"/>
    </location>
</feature>
<feature type="transmembrane region" description="Helical" evidence="1">
    <location>
        <begin position="51"/>
        <end position="74"/>
    </location>
</feature>
<comment type="caution">
    <text evidence="2">The sequence shown here is derived from an EMBL/GenBank/DDBJ whole genome shotgun (WGS) entry which is preliminary data.</text>
</comment>
<keyword evidence="1" id="KW-1133">Transmembrane helix</keyword>
<keyword evidence="3" id="KW-1185">Reference proteome</keyword>
<keyword evidence="1" id="KW-0472">Membrane</keyword>
<evidence type="ECO:0000313" key="3">
    <source>
        <dbReference type="Proteomes" id="UP001300692"/>
    </source>
</evidence>
<organism evidence="2 3">
    <name type="scientific">Reichenbachiella ulvae</name>
    <dbReference type="NCBI Taxonomy" id="2980104"/>
    <lineage>
        <taxon>Bacteria</taxon>
        <taxon>Pseudomonadati</taxon>
        <taxon>Bacteroidota</taxon>
        <taxon>Cytophagia</taxon>
        <taxon>Cytophagales</taxon>
        <taxon>Reichenbachiellaceae</taxon>
        <taxon>Reichenbachiella</taxon>
    </lineage>
</organism>